<dbReference type="InterPro" id="IPR008497">
    <property type="entry name" value="DUF779"/>
</dbReference>
<accession>A0A1I2XT67</accession>
<evidence type="ECO:0000313" key="1">
    <source>
        <dbReference type="EMBL" id="SFH16664.1"/>
    </source>
</evidence>
<evidence type="ECO:0000313" key="2">
    <source>
        <dbReference type="Proteomes" id="UP000198724"/>
    </source>
</evidence>
<keyword evidence="2" id="KW-1185">Reference proteome</keyword>
<organism evidence="1 2">
    <name type="scientific">Pontibacter chinhatensis</name>
    <dbReference type="NCBI Taxonomy" id="1436961"/>
    <lineage>
        <taxon>Bacteria</taxon>
        <taxon>Pseudomonadati</taxon>
        <taxon>Bacteroidota</taxon>
        <taxon>Cytophagia</taxon>
        <taxon>Cytophagales</taxon>
        <taxon>Hymenobacteraceae</taxon>
        <taxon>Pontibacter</taxon>
    </lineage>
</organism>
<evidence type="ECO:0008006" key="3">
    <source>
        <dbReference type="Google" id="ProtNLM"/>
    </source>
</evidence>
<dbReference type="OrthoDB" id="3725739at2"/>
<dbReference type="RefSeq" id="WP_092104278.1">
    <property type="nucleotide sequence ID" value="NZ_FOOT01000006.1"/>
</dbReference>
<reference evidence="2" key="1">
    <citation type="submission" date="2016-10" db="EMBL/GenBank/DDBJ databases">
        <authorList>
            <person name="Varghese N."/>
            <person name="Submissions S."/>
        </authorList>
    </citation>
    <scope>NUCLEOTIDE SEQUENCE [LARGE SCALE GENOMIC DNA]</scope>
    <source>
        <strain evidence="2">LP51</strain>
    </source>
</reference>
<dbReference type="PIRSF" id="PIRSF009151">
    <property type="entry name" value="DUF779"/>
    <property type="match status" value="1"/>
</dbReference>
<dbReference type="Pfam" id="PF05610">
    <property type="entry name" value="DUF779"/>
    <property type="match status" value="1"/>
</dbReference>
<dbReference type="EMBL" id="FOOT01000006">
    <property type="protein sequence ID" value="SFH16664.1"/>
    <property type="molecule type" value="Genomic_DNA"/>
</dbReference>
<sequence length="116" mass="12756">MEKIIATEKAKEVIGQLKERYGELMFYMSGGCCEGSQPMCYEKGEYKPGSRDVLIGEVEGCEFYLSEEQHQYYEHSQLLLDAAPGMGGGFSLETVLGMAFSVTTHALIAREDGGVV</sequence>
<protein>
    <recommendedName>
        <fullName evidence="3">UDP-glucose 4-epimerase</fullName>
    </recommendedName>
</protein>
<proteinExistence type="predicted"/>
<dbReference type="AlphaFoldDB" id="A0A1I2XT67"/>
<gene>
    <name evidence="1" type="ORF">SAMN05421739_106226</name>
</gene>
<dbReference type="STRING" id="1436961.SAMN05421739_106226"/>
<name>A0A1I2XT67_9BACT</name>
<dbReference type="Proteomes" id="UP000198724">
    <property type="component" value="Unassembled WGS sequence"/>
</dbReference>